<dbReference type="PANTHER" id="PTHR22893:SF91">
    <property type="entry name" value="NADPH DEHYDROGENASE 2-RELATED"/>
    <property type="match status" value="1"/>
</dbReference>
<gene>
    <name evidence="5" type="primary">OPR</name>
</gene>
<evidence type="ECO:0000256" key="2">
    <source>
        <dbReference type="ARBA" id="ARBA00005979"/>
    </source>
</evidence>
<dbReference type="FunFam" id="3.20.20.70:FF:000481">
    <property type="entry name" value="Predicted protein"/>
    <property type="match status" value="1"/>
</dbReference>
<dbReference type="InterPro" id="IPR013785">
    <property type="entry name" value="Aldolase_TIM"/>
</dbReference>
<name>A0A4D6QKH7_9BRYO</name>
<dbReference type="AlphaFoldDB" id="A0A4D6QKH7"/>
<comment type="cofactor">
    <cofactor evidence="1">
        <name>FMN</name>
        <dbReference type="ChEBI" id="CHEBI:58210"/>
    </cofactor>
</comment>
<dbReference type="EMBL" id="MH925244">
    <property type="protein sequence ID" value="QCF46594.1"/>
    <property type="molecule type" value="mRNA"/>
</dbReference>
<dbReference type="InterPro" id="IPR001155">
    <property type="entry name" value="OxRdtase_FMN_N"/>
</dbReference>
<proteinExistence type="evidence at transcript level"/>
<sequence length="351" mass="39206">MGLETWMLVEEEELELVMSNGEDDNKAGHEQALLTPYQMGPFLLAHRIVHAPMTRCRASGGVPQPETLLYYQQRSSPGGLLVAEATQVMPAESEYGDVPGIYSVEQAEAWKDIVKAVHDKKAVFFSEIWHSARKTLSESESKMLVQKFRIAARNAISAGFDGVEIHGAHGYLVGHELLRERGDSGVETIIQKNACRNALEIVEAVVDEIGGHRVGFRFSPFTEYTDYKISDQIKLGVYLAEELNKHKILYCHFLERMDLNKDASIEPFRNAFKGTVITSGGYTREGGNAAIASGKADLIAYGRLFLSNPDLPKRFQLKAPLNKYDRGTFYSGTKVKGYTDYPTLEELEFQS</sequence>
<dbReference type="GO" id="GO:0016491">
    <property type="term" value="F:oxidoreductase activity"/>
    <property type="evidence" value="ECO:0007669"/>
    <property type="project" value="InterPro"/>
</dbReference>
<accession>A0A4D6QKH7</accession>
<dbReference type="SUPFAM" id="SSF51395">
    <property type="entry name" value="FMN-linked oxidoreductases"/>
    <property type="match status" value="1"/>
</dbReference>
<keyword evidence="3" id="KW-0285">Flavoprotein</keyword>
<evidence type="ECO:0000256" key="1">
    <source>
        <dbReference type="ARBA" id="ARBA00001917"/>
    </source>
</evidence>
<evidence type="ECO:0000259" key="4">
    <source>
        <dbReference type="Pfam" id="PF00724"/>
    </source>
</evidence>
<dbReference type="GO" id="GO:0010181">
    <property type="term" value="F:FMN binding"/>
    <property type="evidence" value="ECO:0007669"/>
    <property type="project" value="InterPro"/>
</dbReference>
<keyword evidence="3" id="KW-0288">FMN</keyword>
<dbReference type="PANTHER" id="PTHR22893">
    <property type="entry name" value="NADH OXIDOREDUCTASE-RELATED"/>
    <property type="match status" value="1"/>
</dbReference>
<protein>
    <submittedName>
        <fullName evidence="5">12-oxo-phytodienoate reductase</fullName>
    </submittedName>
</protein>
<dbReference type="Gene3D" id="3.20.20.70">
    <property type="entry name" value="Aldolase class I"/>
    <property type="match status" value="2"/>
</dbReference>
<evidence type="ECO:0000256" key="3">
    <source>
        <dbReference type="ARBA" id="ARBA00022643"/>
    </source>
</evidence>
<dbReference type="Pfam" id="PF00724">
    <property type="entry name" value="Oxidored_FMN"/>
    <property type="match status" value="1"/>
</dbReference>
<feature type="domain" description="NADH:flavin oxidoreductase/NADH oxidase N-terminal" evidence="4">
    <location>
        <begin position="134"/>
        <end position="320"/>
    </location>
</feature>
<evidence type="ECO:0000313" key="5">
    <source>
        <dbReference type="EMBL" id="QCF46594.1"/>
    </source>
</evidence>
<reference evidence="5" key="1">
    <citation type="submission" date="2018-09" db="EMBL/GenBank/DDBJ databases">
        <title>Transcriptome sequencing and physiological analysis of Pohlia nutans under salt stress reveal the important roles of ROS-scavenging system.</title>
        <authorList>
            <person name="Zhang W."/>
            <person name="Liu S."/>
            <person name="Li C."/>
            <person name="Zhang P."/>
            <person name="Zhang P."/>
        </authorList>
    </citation>
    <scope>NUCLEOTIDE SEQUENCE</scope>
    <source>
        <strain evidence="5">Antarctic Moss No.L</strain>
    </source>
</reference>
<organism evidence="5">
    <name type="scientific">Pohlia nutans</name>
    <dbReference type="NCBI Taxonomy" id="140635"/>
    <lineage>
        <taxon>Eukaryota</taxon>
        <taxon>Viridiplantae</taxon>
        <taxon>Streptophyta</taxon>
        <taxon>Embryophyta</taxon>
        <taxon>Bryophyta</taxon>
        <taxon>Bryophytina</taxon>
        <taxon>Bryopsida</taxon>
        <taxon>Bryidae</taxon>
        <taxon>Bryanae</taxon>
        <taxon>Bryales</taxon>
        <taxon>Mniaceae</taxon>
        <taxon>Pohlia</taxon>
    </lineage>
</organism>
<dbReference type="InterPro" id="IPR045247">
    <property type="entry name" value="Oye-like"/>
</dbReference>
<dbReference type="SMR" id="A0A4D6QKH7"/>
<comment type="similarity">
    <text evidence="2">Belongs to the NADH:flavin oxidoreductase/NADH oxidase family.</text>
</comment>